<dbReference type="SUPFAM" id="SSF56219">
    <property type="entry name" value="DNase I-like"/>
    <property type="match status" value="1"/>
</dbReference>
<dbReference type="HOGENOM" id="CLU_2209966_0_0_1"/>
<evidence type="ECO:0000313" key="1">
    <source>
        <dbReference type="EMBL" id="EJW05188.1"/>
    </source>
</evidence>
<dbReference type="AlphaFoldDB" id="J8ZZX0"/>
<evidence type="ECO:0000313" key="2">
    <source>
        <dbReference type="Proteomes" id="UP000003163"/>
    </source>
</evidence>
<dbReference type="Proteomes" id="UP000003163">
    <property type="component" value="Unassembled WGS sequence"/>
</dbReference>
<dbReference type="EMBL" id="AFBI03000008">
    <property type="protein sequence ID" value="EJW05188.1"/>
    <property type="molecule type" value="Genomic_DNA"/>
</dbReference>
<comment type="caution">
    <text evidence="1">The sequence shown here is derived from an EMBL/GenBank/DDBJ whole genome shotgun (WGS) entry which is preliminary data.</text>
</comment>
<dbReference type="Gene3D" id="3.60.10.10">
    <property type="entry name" value="Endonuclease/exonuclease/phosphatase"/>
    <property type="match status" value="1"/>
</dbReference>
<keyword evidence="2" id="KW-1185">Reference proteome</keyword>
<accession>J8ZZX0</accession>
<reference evidence="1 2" key="1">
    <citation type="submission" date="2011-08" db="EMBL/GenBank/DDBJ databases">
        <authorList>
            <person name="Liu Z.J."/>
            <person name="Shi F.L."/>
            <person name="Lu J.Q."/>
            <person name="Li M."/>
            <person name="Wang Z.L."/>
        </authorList>
    </citation>
    <scope>NUCLEOTIDE SEQUENCE [LARGE SCALE GENOMIC DNA]</scope>
    <source>
        <strain evidence="1 2">USNM 41457</strain>
    </source>
</reference>
<protein>
    <recommendedName>
        <fullName evidence="3">Endonuclease/exonuclease/phosphatase domain-containing protein</fullName>
    </recommendedName>
</protein>
<dbReference type="InParanoid" id="J8ZZX0"/>
<gene>
    <name evidence="1" type="ORF">EDEG_00720</name>
</gene>
<organism evidence="1 2">
    <name type="scientific">Edhazardia aedis (strain USNM 41457)</name>
    <name type="common">Microsporidian parasite</name>
    <dbReference type="NCBI Taxonomy" id="1003232"/>
    <lineage>
        <taxon>Eukaryota</taxon>
        <taxon>Fungi</taxon>
        <taxon>Fungi incertae sedis</taxon>
        <taxon>Microsporidia</taxon>
        <taxon>Edhazardia</taxon>
    </lineage>
</organism>
<reference evidence="2" key="2">
    <citation type="submission" date="2015-07" db="EMBL/GenBank/DDBJ databases">
        <title>Contrasting host-pathogen interactions and genome evolution in two generalist and specialist microsporidian pathogens of mosquitoes.</title>
        <authorList>
            <consortium name="The Broad Institute Genomics Platform"/>
            <consortium name="The Broad Institute Genome Sequencing Center for Infectious Disease"/>
            <person name="Cuomo C.A."/>
            <person name="Sanscrainte N.D."/>
            <person name="Goldberg J.M."/>
            <person name="Heiman D."/>
            <person name="Young S."/>
            <person name="Zeng Q."/>
            <person name="Becnel J.J."/>
            <person name="Birren B.W."/>
        </authorList>
    </citation>
    <scope>NUCLEOTIDE SEQUENCE [LARGE SCALE GENOMIC DNA]</scope>
    <source>
        <strain evidence="2">USNM 41457</strain>
    </source>
</reference>
<name>J8ZZX0_EDHAE</name>
<proteinExistence type="predicted"/>
<sequence length="107" mass="12222">MQEAISALESKYRCKLRRQKLERNRTLEKQEVGKGNLTSILSLNCSGLNGKLQEINVFLDRVKPDVVCLQETHRVARERTTYLPGYVNFEAPMEEGGLDLLMAIRKA</sequence>
<dbReference type="InterPro" id="IPR036691">
    <property type="entry name" value="Endo/exonu/phosph_ase_sf"/>
</dbReference>
<evidence type="ECO:0008006" key="3">
    <source>
        <dbReference type="Google" id="ProtNLM"/>
    </source>
</evidence>
<dbReference type="VEuPathDB" id="MicrosporidiaDB:EDEG_00720"/>